<dbReference type="InterPro" id="IPR014729">
    <property type="entry name" value="Rossmann-like_a/b/a_fold"/>
</dbReference>
<evidence type="ECO:0000313" key="14">
    <source>
        <dbReference type="Proteomes" id="UP000002009"/>
    </source>
</evidence>
<feature type="region of interest" description="Disordered" evidence="11">
    <location>
        <begin position="692"/>
        <end position="726"/>
    </location>
</feature>
<feature type="compositionally biased region" description="Basic and acidic residues" evidence="11">
    <location>
        <begin position="692"/>
        <end position="710"/>
    </location>
</feature>
<dbReference type="GO" id="GO:0005524">
    <property type="term" value="F:ATP binding"/>
    <property type="evidence" value="ECO:0007669"/>
    <property type="project" value="UniProtKB-KW"/>
</dbReference>
<dbReference type="GO" id="GO:0006423">
    <property type="term" value="P:cysteinyl-tRNA aminoacylation"/>
    <property type="evidence" value="ECO:0007669"/>
    <property type="project" value="InterPro"/>
</dbReference>
<evidence type="ECO:0000313" key="13">
    <source>
        <dbReference type="EMBL" id="ACO69905.1"/>
    </source>
</evidence>
<evidence type="ECO:0000256" key="1">
    <source>
        <dbReference type="ARBA" id="ARBA00001947"/>
    </source>
</evidence>
<feature type="domain" description="tRNA synthetases class I catalytic" evidence="12">
    <location>
        <begin position="55"/>
        <end position="418"/>
    </location>
</feature>
<dbReference type="InterPro" id="IPR024909">
    <property type="entry name" value="Cys-tRNA/MSH_ligase"/>
</dbReference>
<reference evidence="13 14" key="1">
    <citation type="journal article" date="2009" name="Science">
        <title>Green evolution and dynamic adaptations revealed by genomes of the marine picoeukaryotes Micromonas.</title>
        <authorList>
            <person name="Worden A.Z."/>
            <person name="Lee J.H."/>
            <person name="Mock T."/>
            <person name="Rouze P."/>
            <person name="Simmons M.P."/>
            <person name="Aerts A.L."/>
            <person name="Allen A.E."/>
            <person name="Cuvelier M.L."/>
            <person name="Derelle E."/>
            <person name="Everett M.V."/>
            <person name="Foulon E."/>
            <person name="Grimwood J."/>
            <person name="Gundlach H."/>
            <person name="Henrissat B."/>
            <person name="Napoli C."/>
            <person name="McDonald S.M."/>
            <person name="Parker M.S."/>
            <person name="Rombauts S."/>
            <person name="Salamov A."/>
            <person name="Von Dassow P."/>
            <person name="Badger J.H."/>
            <person name="Coutinho P.M."/>
            <person name="Demir E."/>
            <person name="Dubchak I."/>
            <person name="Gentemann C."/>
            <person name="Eikrem W."/>
            <person name="Gready J.E."/>
            <person name="John U."/>
            <person name="Lanier W."/>
            <person name="Lindquist E.A."/>
            <person name="Lucas S."/>
            <person name="Mayer K.F."/>
            <person name="Moreau H."/>
            <person name="Not F."/>
            <person name="Otillar R."/>
            <person name="Panaud O."/>
            <person name="Pangilinan J."/>
            <person name="Paulsen I."/>
            <person name="Piegu B."/>
            <person name="Poliakov A."/>
            <person name="Robbens S."/>
            <person name="Schmutz J."/>
            <person name="Toulza E."/>
            <person name="Wyss T."/>
            <person name="Zelensky A."/>
            <person name="Zhou K."/>
            <person name="Armbrust E.V."/>
            <person name="Bhattacharya D."/>
            <person name="Goodenough U.W."/>
            <person name="Van de Peer Y."/>
            <person name="Grigoriev I.V."/>
        </authorList>
    </citation>
    <scope>NUCLEOTIDE SEQUENCE [LARGE SCALE GENOMIC DNA]</scope>
    <source>
        <strain evidence="14">RCC299 / NOUM17</strain>
    </source>
</reference>
<comment type="cofactor">
    <cofactor evidence="1">
        <name>Zn(2+)</name>
        <dbReference type="ChEBI" id="CHEBI:29105"/>
    </cofactor>
</comment>
<evidence type="ECO:0000256" key="6">
    <source>
        <dbReference type="ARBA" id="ARBA00022833"/>
    </source>
</evidence>
<gene>
    <name evidence="13" type="ORF">MICPUN_113739</name>
</gene>
<feature type="compositionally biased region" description="Basic and acidic residues" evidence="11">
    <location>
        <begin position="646"/>
        <end position="672"/>
    </location>
</feature>
<dbReference type="Proteomes" id="UP000002009">
    <property type="component" value="Chromosome 10"/>
</dbReference>
<dbReference type="PANTHER" id="PTHR10890">
    <property type="entry name" value="CYSTEINYL-TRNA SYNTHETASE"/>
    <property type="match status" value="1"/>
</dbReference>
<evidence type="ECO:0000256" key="9">
    <source>
        <dbReference type="ARBA" id="ARBA00023146"/>
    </source>
</evidence>
<dbReference type="KEGG" id="mis:MICPUN_113739"/>
<dbReference type="PANTHER" id="PTHR10890:SF3">
    <property type="entry name" value="CYSTEINE--TRNA LIGASE, CYTOPLASMIC"/>
    <property type="match status" value="1"/>
</dbReference>
<dbReference type="GO" id="GO:0005737">
    <property type="term" value="C:cytoplasm"/>
    <property type="evidence" value="ECO:0007669"/>
    <property type="project" value="TreeGrafter"/>
</dbReference>
<dbReference type="InterPro" id="IPR009080">
    <property type="entry name" value="tRNAsynth_Ia_anticodon-bd"/>
</dbReference>
<proteinExistence type="inferred from homology"/>
<evidence type="ECO:0000259" key="12">
    <source>
        <dbReference type="Pfam" id="PF01406"/>
    </source>
</evidence>
<keyword evidence="7" id="KW-0067">ATP-binding</keyword>
<dbReference type="Gene3D" id="3.40.50.620">
    <property type="entry name" value="HUPs"/>
    <property type="match status" value="1"/>
</dbReference>
<organism evidence="13 14">
    <name type="scientific">Micromonas commoda (strain RCC299 / NOUM17 / CCMP2709)</name>
    <name type="common">Picoplanktonic green alga</name>
    <dbReference type="NCBI Taxonomy" id="296587"/>
    <lineage>
        <taxon>Eukaryota</taxon>
        <taxon>Viridiplantae</taxon>
        <taxon>Chlorophyta</taxon>
        <taxon>Mamiellophyceae</taxon>
        <taxon>Mamiellales</taxon>
        <taxon>Mamiellaceae</taxon>
        <taxon>Micromonas</taxon>
    </lineage>
</organism>
<protein>
    <recommendedName>
        <fullName evidence="2">cysteine--tRNA ligase</fullName>
        <ecNumber evidence="2">6.1.1.16</ecNumber>
    </recommendedName>
    <alternativeName>
        <fullName evidence="10">Cysteinyl-tRNA synthetase</fullName>
    </alternativeName>
</protein>
<dbReference type="GeneID" id="8246656"/>
<feature type="region of interest" description="Disordered" evidence="11">
    <location>
        <begin position="646"/>
        <end position="674"/>
    </location>
</feature>
<name>C1FHZ7_MICCC</name>
<evidence type="ECO:0000256" key="7">
    <source>
        <dbReference type="ARBA" id="ARBA00022840"/>
    </source>
</evidence>
<dbReference type="SUPFAM" id="SSF52374">
    <property type="entry name" value="Nucleotidylyl transferase"/>
    <property type="match status" value="1"/>
</dbReference>
<evidence type="ECO:0000256" key="11">
    <source>
        <dbReference type="SAM" id="MobiDB-lite"/>
    </source>
</evidence>
<dbReference type="InterPro" id="IPR015803">
    <property type="entry name" value="Cys-tRNA-ligase"/>
</dbReference>
<keyword evidence="5" id="KW-0547">Nucleotide-binding</keyword>
<dbReference type="AlphaFoldDB" id="C1FHZ7"/>
<keyword evidence="8" id="KW-0648">Protein biosynthesis</keyword>
<keyword evidence="9" id="KW-0030">Aminoacyl-tRNA synthetase</keyword>
<evidence type="ECO:0000256" key="8">
    <source>
        <dbReference type="ARBA" id="ARBA00022917"/>
    </source>
</evidence>
<evidence type="ECO:0000256" key="10">
    <source>
        <dbReference type="ARBA" id="ARBA00031499"/>
    </source>
</evidence>
<dbReference type="EMBL" id="CP001576">
    <property type="protein sequence ID" value="ACO69905.1"/>
    <property type="molecule type" value="Genomic_DNA"/>
</dbReference>
<keyword evidence="14" id="KW-1185">Reference proteome</keyword>
<evidence type="ECO:0000256" key="2">
    <source>
        <dbReference type="ARBA" id="ARBA00012832"/>
    </source>
</evidence>
<evidence type="ECO:0000256" key="5">
    <source>
        <dbReference type="ARBA" id="ARBA00022741"/>
    </source>
</evidence>
<dbReference type="PRINTS" id="PR00983">
    <property type="entry name" value="TRNASYNTHCYS"/>
</dbReference>
<dbReference type="HAMAP" id="MF_00041">
    <property type="entry name" value="Cys_tRNA_synth"/>
    <property type="match status" value="1"/>
</dbReference>
<dbReference type="OMA" id="FHNDMKS"/>
<dbReference type="GO" id="GO:0046872">
    <property type="term" value="F:metal ion binding"/>
    <property type="evidence" value="ECO:0007669"/>
    <property type="project" value="UniProtKB-KW"/>
</dbReference>
<keyword evidence="4" id="KW-0479">Metal-binding</keyword>
<evidence type="ECO:0000256" key="3">
    <source>
        <dbReference type="ARBA" id="ARBA00022598"/>
    </source>
</evidence>
<dbReference type="OrthoDB" id="438179at2759"/>
<dbReference type="GO" id="GO:0004817">
    <property type="term" value="F:cysteine-tRNA ligase activity"/>
    <property type="evidence" value="ECO:0007669"/>
    <property type="project" value="UniProtKB-EC"/>
</dbReference>
<dbReference type="InParanoid" id="C1FHZ7"/>
<dbReference type="Gene3D" id="1.20.120.1910">
    <property type="entry name" value="Cysteine-tRNA ligase, C-terminal anti-codon recognition domain"/>
    <property type="match status" value="1"/>
</dbReference>
<dbReference type="RefSeq" id="XP_002508647.1">
    <property type="nucleotide sequence ID" value="XM_002508601.1"/>
</dbReference>
<dbReference type="EC" id="6.1.1.16" evidence="2"/>
<dbReference type="CDD" id="cd00672">
    <property type="entry name" value="CysRS_core"/>
    <property type="match status" value="1"/>
</dbReference>
<keyword evidence="6" id="KW-0862">Zinc</keyword>
<dbReference type="NCBIfam" id="TIGR00435">
    <property type="entry name" value="cysS"/>
    <property type="match status" value="1"/>
</dbReference>
<dbReference type="STRING" id="296587.C1FHZ7"/>
<dbReference type="Pfam" id="PF01406">
    <property type="entry name" value="tRNA-synt_1e"/>
    <property type="match status" value="1"/>
</dbReference>
<keyword evidence="3" id="KW-0436">Ligase</keyword>
<dbReference type="SUPFAM" id="SSF47323">
    <property type="entry name" value="Anticodon-binding domain of a subclass of class I aminoacyl-tRNA synthetases"/>
    <property type="match status" value="1"/>
</dbReference>
<accession>C1FHZ7</accession>
<dbReference type="InterPro" id="IPR032678">
    <property type="entry name" value="tRNA-synt_1_cat_dom"/>
</dbReference>
<dbReference type="eggNOG" id="KOG2007">
    <property type="taxonomic scope" value="Eukaryota"/>
</dbReference>
<evidence type="ECO:0000256" key="4">
    <source>
        <dbReference type="ARBA" id="ARBA00022723"/>
    </source>
</evidence>
<sequence>MSSGEKTFPQYGPICGCCAPVPWWSPPDAEEASKDGPRRDAPRLLNSFTKTKVPFVPLDGNRVGWYICGPTVYDSAHMGHARNYVNFDVIRRVMTDYFRYDVRFIMNVTDIDDKIVMRAHLRRSEAMIAAAEAVGGLDALIAPLKALLASGEKNLGEQEALTASLCAAIVAKDPTKVADPDWTVQDGYLALAHAFEAEFMEDMRLMGVARPDALTRVSEYTEKIVQYIQTIIDRGYAYESNGSVYFDVPTFEQSPNHKYAKLNKEALKNVELAMDGEGALAADASEKRAENDFVLWKASKPGEPRWPSPWGLGRPGWHIECSAMCSDILGEAVDINGGGIDLNFPHHENQLAQSEAHYDIKQWVNYFVHTGHLHIDGLKMSKSLKNFITIRAALKMYTARQIRFLFLLHQWSDPMDLTPVQEGDAVTGFQQMEAAVIAEKTFVEFFHSVKGALRGLGCAAGYSVDQEHTWGDEERALSSAIDAARAGVHAAMIDNINTPAVIKSLKELVGGVNKYLGSVAADAVRPLLVESAARYVTMILACLGVAETTGGIGLGDIAGGGGEGRGSDSKEEAMAPVLDLVVKFRDEIRALARSGADAKALMQACDRVRDVGLPELGVKLDDREGGALWKLSTPEELRREAQREAEAKAKKEEQKRREKEEAARKAAEKEALAKVSPNELFKQGEYAGLYSKYDEDGLPTHDKDGEELAKAQRKKLAKTQAAQKKEHDKFLAKAAADQLGKAVI</sequence>